<organism evidence="1 2">
    <name type="scientific">Exidia glandulosa HHB12029</name>
    <dbReference type="NCBI Taxonomy" id="1314781"/>
    <lineage>
        <taxon>Eukaryota</taxon>
        <taxon>Fungi</taxon>
        <taxon>Dikarya</taxon>
        <taxon>Basidiomycota</taxon>
        <taxon>Agaricomycotina</taxon>
        <taxon>Agaricomycetes</taxon>
        <taxon>Auriculariales</taxon>
        <taxon>Exidiaceae</taxon>
        <taxon>Exidia</taxon>
    </lineage>
</organism>
<proteinExistence type="predicted"/>
<name>A0A165P6X7_EXIGL</name>
<dbReference type="EMBL" id="KV425892">
    <property type="protein sequence ID" value="KZW01732.1"/>
    <property type="molecule type" value="Genomic_DNA"/>
</dbReference>
<dbReference type="InParanoid" id="A0A165P6X7"/>
<keyword evidence="2" id="KW-1185">Reference proteome</keyword>
<dbReference type="AlphaFoldDB" id="A0A165P6X7"/>
<gene>
    <name evidence="1" type="ORF">EXIGLDRAFT_717291</name>
</gene>
<dbReference type="Proteomes" id="UP000077266">
    <property type="component" value="Unassembled WGS sequence"/>
</dbReference>
<feature type="non-terminal residue" evidence="1">
    <location>
        <position position="1"/>
    </location>
</feature>
<sequence>MVKSPSYGWAPQLNATTRRNATRRGATPRVVFLAVVELLAEALLKVLRRLELGLTELSWPRRQRASCGVPFTCASKRVASCHLASAIVACCRPLSPNVYNCYK</sequence>
<protein>
    <submittedName>
        <fullName evidence="1">Uncharacterized protein</fullName>
    </submittedName>
</protein>
<reference evidence="1 2" key="1">
    <citation type="journal article" date="2016" name="Mol. Biol. Evol.">
        <title>Comparative Genomics of Early-Diverging Mushroom-Forming Fungi Provides Insights into the Origins of Lignocellulose Decay Capabilities.</title>
        <authorList>
            <person name="Nagy L.G."/>
            <person name="Riley R."/>
            <person name="Tritt A."/>
            <person name="Adam C."/>
            <person name="Daum C."/>
            <person name="Floudas D."/>
            <person name="Sun H."/>
            <person name="Yadav J.S."/>
            <person name="Pangilinan J."/>
            <person name="Larsson K.H."/>
            <person name="Matsuura K."/>
            <person name="Barry K."/>
            <person name="Labutti K."/>
            <person name="Kuo R."/>
            <person name="Ohm R.A."/>
            <person name="Bhattacharya S.S."/>
            <person name="Shirouzu T."/>
            <person name="Yoshinaga Y."/>
            <person name="Martin F.M."/>
            <person name="Grigoriev I.V."/>
            <person name="Hibbett D.S."/>
        </authorList>
    </citation>
    <scope>NUCLEOTIDE SEQUENCE [LARGE SCALE GENOMIC DNA]</scope>
    <source>
        <strain evidence="1 2">HHB12029</strain>
    </source>
</reference>
<accession>A0A165P6X7</accession>
<evidence type="ECO:0000313" key="1">
    <source>
        <dbReference type="EMBL" id="KZW01732.1"/>
    </source>
</evidence>
<evidence type="ECO:0000313" key="2">
    <source>
        <dbReference type="Proteomes" id="UP000077266"/>
    </source>
</evidence>